<sequence>MTTLKQRLLTVFLFAIMISVPCHSVWAATAPSLGTAQDFAVLGGSTVTNTGTTIIATGNLGVQPGTAVTGFPPGVLIGGTQYIGGGTTGVAGQAQKANAVAYASLAGQACDFVLTGQDLVGMTLVPGVYCFTSSAQLTGTLTLDALGDPSAVWVFQIGSTLTTAVNSSVKVINGGQQCNVFWQIGSSATIGTNTSFIGNILALTSITLNTNTNVSGRALAQNGAVTMDSNAVAISVCAAPPGVHLPPTLGKAFSPVTINTDGTSTLTLTLSNPDSTATRLTAPLTDTLPTGMLVAGKASTDCSGNVTAPLGASTVTLTGGTIPPNNGSCTVIVPVTAANGGNYINLLAAGALKTGNGNNASSAISTLTVNSPLVITPALGKAFSPAIINAGGTSTLTLTLSNPDAKDASLTAPFTDTLPSGVLVAGSPNTTCGGVVTATTGGSKVILTGGSIPAKSSCTVTVTVTAANGGNFINSLAAGALQTGNGNNASPAIATLTVNAPVVIKPTLGKAFSPATINAGGISTLTITLSNPDSTIASLIAPFTDTLPTGIVVAGSASTSCNGTVNAPTGGSTVTLVQGSIPANNGSCTITVPVMAANGGSYINSLAAGALKTSNGNNISGAISTLTVNFPIVIPPTLGKAFSPVTINAGETSTLTLTLSNPDATAASLIAALTDTLPSGIVVAGGATTTCGGTVTAATGDSKVILTGGTIPAKNACTVTVTVTAANGGNFINSLAAGALQTANGNNTASAIATLTVNAPGIITPTLGKTFNPTAINAGDISTLTITLSNPAVTVASLTAPLTDTLPAGMVVAGNASTTCSGTVTAPTGGSTLILAAGNSIPANSACTVTVPVTAANGGNYINSLDAGALQTGNGRNAGPAIATLTVNALVVNTPTLGKAFSPATINAGGSSTLTLTLSNPGAKAASLTAPLIDTLPSGLVVGGIARTTCSKILFIALTNRSKVTLKSGSIPANSSCTVTVKVIATNAGNYINSLAAGALQTSNGSNAASAIATLTVNPPVGVAPRLGKSFSPATIDVGSESTLILTLSNAGSKASILTAPLIDTLPTGVIIVGTASNSCGGKLTATPGSAKVILTEATIPAKRSCTVMVKVTSASRGNYINSLAVGALQTNNGNNATQAIATLTVFELSTPGTQTAVTLSKTFNPATIEKGDKSKLTITLSNVGDKAASLTAPLIDNLPSGVVVDGYASTTCGGKVIVDSSTVTLKSGTIPAYNACTVTVTVIGMAEGGAYNSLAAGDLQTNKGSNDASTVATLTVLPATNIVPTLNKVFKPATINAGGVSTLTITLKNPNSTIANLTAPFTDSFPSGLVVAGKASTTCGGTITAAMGGSKVILKGCYIPAKSACTVKVNVTAKAKGNYSNKLPVGALKTNKGNNAYQAVAALKVMPASALLTLGKAFSPATINPGGSSTLTITLNNPNNTVANLTAPLTDSFPSGMIVSGKASTTCGGTITAAIGGSKVILKGCFIPAKSSCSVKVPVTAKSKGSYNNKLPAGALKTNKGNNIAQAAATLTVKANSW</sequence>
<dbReference type="InterPro" id="IPR057693">
    <property type="entry name" value="DUF7933"/>
</dbReference>
<feature type="domain" description="DUF7933" evidence="4">
    <location>
        <begin position="895"/>
        <end position="1017"/>
    </location>
</feature>
<feature type="domain" description="DUF7933" evidence="4">
    <location>
        <begin position="636"/>
        <end position="757"/>
    </location>
</feature>
<proteinExistence type="inferred from homology"/>
<dbReference type="OrthoDB" id="28717at2"/>
<feature type="domain" description="DUF7933" evidence="4">
    <location>
        <begin position="1414"/>
        <end position="1534"/>
    </location>
</feature>
<name>A0A1R4HFR4_9GAMM</name>
<evidence type="ECO:0000256" key="3">
    <source>
        <dbReference type="SAM" id="SignalP"/>
    </source>
</evidence>
<feature type="domain" description="DUF7933" evidence="4">
    <location>
        <begin position="377"/>
        <end position="498"/>
    </location>
</feature>
<dbReference type="Pfam" id="PF25564">
    <property type="entry name" value="DUF7933"/>
    <property type="match status" value="10"/>
</dbReference>
<keyword evidence="6" id="KW-1185">Reference proteome</keyword>
<protein>
    <submittedName>
        <fullName evidence="5">Putative Conserved repeat domain protein</fullName>
    </submittedName>
</protein>
<feature type="domain" description="DUF7933" evidence="4">
    <location>
        <begin position="1025"/>
        <end position="1146"/>
    </location>
</feature>
<evidence type="ECO:0000256" key="2">
    <source>
        <dbReference type="ARBA" id="ARBA00022729"/>
    </source>
</evidence>
<evidence type="ECO:0000313" key="6">
    <source>
        <dbReference type="Proteomes" id="UP000195667"/>
    </source>
</evidence>
<reference evidence="6" key="1">
    <citation type="submission" date="2017-02" db="EMBL/GenBank/DDBJ databases">
        <authorList>
            <person name="Daims H."/>
        </authorList>
    </citation>
    <scope>NUCLEOTIDE SEQUENCE [LARGE SCALE GENOMIC DNA]</scope>
</reference>
<evidence type="ECO:0000259" key="4">
    <source>
        <dbReference type="Pfam" id="PF25564"/>
    </source>
</evidence>
<feature type="domain" description="DUF7933" evidence="4">
    <location>
        <begin position="765"/>
        <end position="887"/>
    </location>
</feature>
<organism evidence="5 6">
    <name type="scientific">Crenothrix polyspora</name>
    <dbReference type="NCBI Taxonomy" id="360316"/>
    <lineage>
        <taxon>Bacteria</taxon>
        <taxon>Pseudomonadati</taxon>
        <taxon>Pseudomonadota</taxon>
        <taxon>Gammaproteobacteria</taxon>
        <taxon>Methylococcales</taxon>
        <taxon>Crenotrichaceae</taxon>
        <taxon>Crenothrix</taxon>
    </lineage>
</organism>
<evidence type="ECO:0000256" key="1">
    <source>
        <dbReference type="ARBA" id="ARBA00005445"/>
    </source>
</evidence>
<feature type="domain" description="DUF7933" evidence="4">
    <location>
        <begin position="1159"/>
        <end position="1277"/>
    </location>
</feature>
<dbReference type="EMBL" id="FUKI01000141">
    <property type="protein sequence ID" value="SJM95072.1"/>
    <property type="molecule type" value="Genomic_DNA"/>
</dbReference>
<comment type="similarity">
    <text evidence="1">Belongs to the ice-binding protein family.</text>
</comment>
<dbReference type="Proteomes" id="UP000195667">
    <property type="component" value="Unassembled WGS sequence"/>
</dbReference>
<accession>A0A1R4HFR4</accession>
<keyword evidence="2 3" id="KW-0732">Signal</keyword>
<feature type="signal peptide" evidence="3">
    <location>
        <begin position="1"/>
        <end position="27"/>
    </location>
</feature>
<feature type="domain" description="DUF7933" evidence="4">
    <location>
        <begin position="1285"/>
        <end position="1406"/>
    </location>
</feature>
<dbReference type="InterPro" id="IPR021884">
    <property type="entry name" value="Ice-bd_prot"/>
</dbReference>
<feature type="domain" description="DUF7933" evidence="4">
    <location>
        <begin position="247"/>
        <end position="369"/>
    </location>
</feature>
<gene>
    <name evidence="5" type="ORF">CRENPOLYSF1_630015</name>
</gene>
<feature type="chain" id="PRO_5012729453" evidence="3">
    <location>
        <begin position="28"/>
        <end position="1539"/>
    </location>
</feature>
<dbReference type="Pfam" id="PF11999">
    <property type="entry name" value="Ice_binding"/>
    <property type="match status" value="1"/>
</dbReference>
<feature type="domain" description="DUF7933" evidence="4">
    <location>
        <begin position="506"/>
        <end position="628"/>
    </location>
</feature>
<evidence type="ECO:0000313" key="5">
    <source>
        <dbReference type="EMBL" id="SJM95072.1"/>
    </source>
</evidence>